<evidence type="ECO:0000313" key="2">
    <source>
        <dbReference type="EMBL" id="VDM35437.1"/>
    </source>
</evidence>
<accession>A0A0R3XA97</accession>
<name>A0A0R3XA97_HYDTA</name>
<proteinExistence type="predicted"/>
<organism evidence="4">
    <name type="scientific">Hydatigena taeniaeformis</name>
    <name type="common">Feline tapeworm</name>
    <name type="synonym">Taenia taeniaeformis</name>
    <dbReference type="NCBI Taxonomy" id="6205"/>
    <lineage>
        <taxon>Eukaryota</taxon>
        <taxon>Metazoa</taxon>
        <taxon>Spiralia</taxon>
        <taxon>Lophotrochozoa</taxon>
        <taxon>Platyhelminthes</taxon>
        <taxon>Cestoda</taxon>
        <taxon>Eucestoda</taxon>
        <taxon>Cyclophyllidea</taxon>
        <taxon>Taeniidae</taxon>
        <taxon>Hydatigera</taxon>
    </lineage>
</organism>
<dbReference type="Proteomes" id="UP000274429">
    <property type="component" value="Unassembled WGS sequence"/>
</dbReference>
<sequence>MNCQKVRLAQVEEEARQTQVTNERLMNERERLREIVAREVEEEIADVRSKANQAQRELAEVRAQANAEVARLQTELEASRRNAAEELESVHQRIKEAIVMKDENIKELVRKHEKEVKELTTQLVMMRRTQSTDEEDRRCAPAGSARRGAKVRSFAPTTMRTTSLRRR</sequence>
<dbReference type="WBParaSite" id="TTAC_0001047401-mRNA-1">
    <property type="protein sequence ID" value="TTAC_0001047401-mRNA-1"/>
    <property type="gene ID" value="TTAC_0001047401"/>
</dbReference>
<dbReference type="EMBL" id="UYWX01021720">
    <property type="protein sequence ID" value="VDM35437.1"/>
    <property type="molecule type" value="Genomic_DNA"/>
</dbReference>
<protein>
    <submittedName>
        <fullName evidence="4">Myosin_tail_1 domain-containing protein</fullName>
    </submittedName>
</protein>
<gene>
    <name evidence="2" type="ORF">TTAC_LOCUS10457</name>
</gene>
<dbReference type="AlphaFoldDB" id="A0A0R3XA97"/>
<keyword evidence="3" id="KW-1185">Reference proteome</keyword>
<evidence type="ECO:0000313" key="4">
    <source>
        <dbReference type="WBParaSite" id="TTAC_0001047401-mRNA-1"/>
    </source>
</evidence>
<reference evidence="4" key="1">
    <citation type="submission" date="2017-02" db="UniProtKB">
        <authorList>
            <consortium name="WormBaseParasite"/>
        </authorList>
    </citation>
    <scope>IDENTIFICATION</scope>
</reference>
<reference evidence="2 3" key="2">
    <citation type="submission" date="2018-11" db="EMBL/GenBank/DDBJ databases">
        <authorList>
            <consortium name="Pathogen Informatics"/>
        </authorList>
    </citation>
    <scope>NUCLEOTIDE SEQUENCE [LARGE SCALE GENOMIC DNA]</scope>
</reference>
<dbReference type="STRING" id="6205.A0A0R3XA97"/>
<evidence type="ECO:0000256" key="1">
    <source>
        <dbReference type="SAM" id="MobiDB-lite"/>
    </source>
</evidence>
<evidence type="ECO:0000313" key="3">
    <source>
        <dbReference type="Proteomes" id="UP000274429"/>
    </source>
</evidence>
<dbReference type="OrthoDB" id="197735at2759"/>
<feature type="compositionally biased region" description="Polar residues" evidence="1">
    <location>
        <begin position="155"/>
        <end position="167"/>
    </location>
</feature>
<feature type="region of interest" description="Disordered" evidence="1">
    <location>
        <begin position="127"/>
        <end position="167"/>
    </location>
</feature>